<keyword evidence="1" id="KW-0472">Membrane</keyword>
<evidence type="ECO:0000313" key="3">
    <source>
        <dbReference type="EMBL" id="KMZ60509.1"/>
    </source>
</evidence>
<dbReference type="PANTHER" id="PTHR12861">
    <property type="entry name" value="TRANSLOCON-ASSOCIATED PROTEIN, BETA SUBUNIT PRECURSOR TRAP-BETA SIGNAL SEQUENCE RECEPTOR BETA SUBUNIT"/>
    <property type="match status" value="1"/>
</dbReference>
<name>A0A0K9NUQ2_ZOSMR</name>
<keyword evidence="1" id="KW-1133">Transmembrane helix</keyword>
<dbReference type="EMBL" id="LFYR01001622">
    <property type="protein sequence ID" value="KMZ60509.1"/>
    <property type="molecule type" value="Genomic_DNA"/>
</dbReference>
<evidence type="ECO:0000256" key="1">
    <source>
        <dbReference type="SAM" id="Phobius"/>
    </source>
</evidence>
<dbReference type="AlphaFoldDB" id="A0A0K9NUQ2"/>
<dbReference type="OrthoDB" id="5860827at2759"/>
<evidence type="ECO:0000313" key="4">
    <source>
        <dbReference type="Proteomes" id="UP000036987"/>
    </source>
</evidence>
<dbReference type="Proteomes" id="UP000036987">
    <property type="component" value="Unassembled WGS sequence"/>
</dbReference>
<dbReference type="OMA" id="ILWHSSK"/>
<dbReference type="STRING" id="29655.A0A0K9NUQ2"/>
<organism evidence="3 4">
    <name type="scientific">Zostera marina</name>
    <name type="common">Eelgrass</name>
    <dbReference type="NCBI Taxonomy" id="29655"/>
    <lineage>
        <taxon>Eukaryota</taxon>
        <taxon>Viridiplantae</taxon>
        <taxon>Streptophyta</taxon>
        <taxon>Embryophyta</taxon>
        <taxon>Tracheophyta</taxon>
        <taxon>Spermatophyta</taxon>
        <taxon>Magnoliopsida</taxon>
        <taxon>Liliopsida</taxon>
        <taxon>Zosteraceae</taxon>
        <taxon>Zostera</taxon>
    </lineage>
</organism>
<proteinExistence type="predicted"/>
<protein>
    <submittedName>
        <fullName evidence="3">Putative Translocon-associated protein, beta subunit</fullName>
    </submittedName>
</protein>
<sequence length="190" mass="20724">MTTTINVAHIFLSIIILFASAIATSADSPFIVVHKKVSLSRLKSGSEQISVSIDIYNKGSSTGYDVSLDDDSWPQDTFDLISGTPSKTWEKLESGSIVTHSFVLESKVKGMFQARPAVIKFRVPTKASLQEAYSTILLPLDILADKPQVKKLDIVKRLIATYGSLISVVSSVAIFAYLIASPSKSSKKRR</sequence>
<evidence type="ECO:0000256" key="2">
    <source>
        <dbReference type="SAM" id="SignalP"/>
    </source>
</evidence>
<feature type="chain" id="PRO_5005527380" evidence="2">
    <location>
        <begin position="27"/>
        <end position="190"/>
    </location>
</feature>
<feature type="signal peptide" evidence="2">
    <location>
        <begin position="1"/>
        <end position="26"/>
    </location>
</feature>
<feature type="transmembrane region" description="Helical" evidence="1">
    <location>
        <begin position="159"/>
        <end position="180"/>
    </location>
</feature>
<keyword evidence="4" id="KW-1185">Reference proteome</keyword>
<keyword evidence="1" id="KW-0812">Transmembrane</keyword>
<keyword evidence="2" id="KW-0732">Signal</keyword>
<reference evidence="4" key="1">
    <citation type="journal article" date="2016" name="Nature">
        <title>The genome of the seagrass Zostera marina reveals angiosperm adaptation to the sea.</title>
        <authorList>
            <person name="Olsen J.L."/>
            <person name="Rouze P."/>
            <person name="Verhelst B."/>
            <person name="Lin Y.-C."/>
            <person name="Bayer T."/>
            <person name="Collen J."/>
            <person name="Dattolo E."/>
            <person name="De Paoli E."/>
            <person name="Dittami S."/>
            <person name="Maumus F."/>
            <person name="Michel G."/>
            <person name="Kersting A."/>
            <person name="Lauritano C."/>
            <person name="Lohaus R."/>
            <person name="Toepel M."/>
            <person name="Tonon T."/>
            <person name="Vanneste K."/>
            <person name="Amirebrahimi M."/>
            <person name="Brakel J."/>
            <person name="Bostroem C."/>
            <person name="Chovatia M."/>
            <person name="Grimwood J."/>
            <person name="Jenkins J.W."/>
            <person name="Jueterbock A."/>
            <person name="Mraz A."/>
            <person name="Stam W.T."/>
            <person name="Tice H."/>
            <person name="Bornberg-Bauer E."/>
            <person name="Green P.J."/>
            <person name="Pearson G.A."/>
            <person name="Procaccini G."/>
            <person name="Duarte C.M."/>
            <person name="Schmutz J."/>
            <person name="Reusch T.B.H."/>
            <person name="Van de Peer Y."/>
        </authorList>
    </citation>
    <scope>NUCLEOTIDE SEQUENCE [LARGE SCALE GENOMIC DNA]</scope>
    <source>
        <strain evidence="4">cv. Finnish</strain>
    </source>
</reference>
<comment type="caution">
    <text evidence="3">The sequence shown here is derived from an EMBL/GenBank/DDBJ whole genome shotgun (WGS) entry which is preliminary data.</text>
</comment>
<dbReference type="Pfam" id="PF05753">
    <property type="entry name" value="TRAP_beta"/>
    <property type="match status" value="1"/>
</dbReference>
<gene>
    <name evidence="3" type="ORF">ZOSMA_59G00710</name>
</gene>
<dbReference type="PANTHER" id="PTHR12861:SF3">
    <property type="entry name" value="TRANSLOCON-ASSOCIATED PROTEIN SUBUNIT BETA"/>
    <property type="match status" value="1"/>
</dbReference>
<accession>A0A0K9NUQ2</accession>